<proteinExistence type="predicted"/>
<dbReference type="Pfam" id="PF12770">
    <property type="entry name" value="CHAT"/>
    <property type="match status" value="1"/>
</dbReference>
<dbReference type="AlphaFoldDB" id="A0AAU7VV01"/>
<evidence type="ECO:0000313" key="3">
    <source>
        <dbReference type="EMBL" id="XBX78018.1"/>
    </source>
</evidence>
<dbReference type="InterPro" id="IPR024983">
    <property type="entry name" value="CHAT_dom"/>
</dbReference>
<protein>
    <submittedName>
        <fullName evidence="3">CHAT domain-containing protein</fullName>
    </submittedName>
</protein>
<feature type="domain" description="CHAT" evidence="2">
    <location>
        <begin position="114"/>
        <end position="431"/>
    </location>
</feature>
<dbReference type="RefSeq" id="WP_350351406.1">
    <property type="nucleotide sequence ID" value="NZ_CP158357.1"/>
</dbReference>
<dbReference type="EMBL" id="CP158357">
    <property type="protein sequence ID" value="XBX78018.1"/>
    <property type="molecule type" value="Genomic_DNA"/>
</dbReference>
<organism evidence="3">
    <name type="scientific">Microbacterium sp. A8/3-1</name>
    <dbReference type="NCBI Taxonomy" id="3160749"/>
    <lineage>
        <taxon>Bacteria</taxon>
        <taxon>Bacillati</taxon>
        <taxon>Actinomycetota</taxon>
        <taxon>Actinomycetes</taxon>
        <taxon>Micrococcales</taxon>
        <taxon>Microbacteriaceae</taxon>
        <taxon>Microbacterium</taxon>
    </lineage>
</organism>
<accession>A0AAU7VV01</accession>
<evidence type="ECO:0000256" key="1">
    <source>
        <dbReference type="SAM" id="MobiDB-lite"/>
    </source>
</evidence>
<reference evidence="3" key="1">
    <citation type="submission" date="2024-06" db="EMBL/GenBank/DDBJ databases">
        <title>Draft genome sequence of Microbacterium sp. strain A8/3-1, isolated from Oxytropis tragacanthoides Fisch. ex DC. Root nodules in the Altai region of Russia.</title>
        <authorList>
            <person name="Sazanova A."/>
            <person name="Guro P."/>
            <person name="Kuznetsova I."/>
            <person name="Belimov A."/>
            <person name="Safronova V."/>
        </authorList>
    </citation>
    <scope>NUCLEOTIDE SEQUENCE</scope>
    <source>
        <strain evidence="3">A8/3-1</strain>
    </source>
</reference>
<evidence type="ECO:0000259" key="2">
    <source>
        <dbReference type="Pfam" id="PF12770"/>
    </source>
</evidence>
<gene>
    <name evidence="3" type="ORF">ABS642_19205</name>
</gene>
<name>A0AAU7VV01_9MICO</name>
<feature type="region of interest" description="Disordered" evidence="1">
    <location>
        <begin position="1"/>
        <end position="20"/>
    </location>
</feature>
<sequence length="441" mass="46576">MVSGNWRDIPQLGAPMPMTRTDGDAVLTDLPPGVRPTARLRYIDADDLLVSWVWEHQRSSPRMTIVPRAHVAPVMDELAQALPSPLPGESGLQALQRALTDGALLDPERELALAALLTSVLVPQWLGSELNALEQAGRRPHLRIQLSPSTAQVPWELISTAGDERGIDMADVSVLLPATLRNDASRAVSPWSASSAVAAVLDPVVPGFSSTGELGSVLGPVSAGSPLARAIADLGPRRVPFGEAFRRADIGRLALADAVVDAGRLLYVGHVTASTHALDARLHLSDGADAPGTTPIIGAHRPYSAAEIALGGAGLAPLRAPNRVALIACDSGTDLRFAEPTGLVAAFLHRGAEYVTATRWTLPTEAGLRRLVPGLGDHAEGMLTEAIVAVNAAHEQDDPISALGAWQRERRELWTSTGDPRHSPIIWAAFATAWAPAPARL</sequence>